<feature type="transmembrane region" description="Helical" evidence="1">
    <location>
        <begin position="273"/>
        <end position="290"/>
    </location>
</feature>
<gene>
    <name evidence="2" type="ORF">NCCP691_39260</name>
</gene>
<comment type="caution">
    <text evidence="2">The sequence shown here is derived from an EMBL/GenBank/DDBJ whole genome shotgun (WGS) entry which is preliminary data.</text>
</comment>
<evidence type="ECO:0000256" key="1">
    <source>
        <dbReference type="SAM" id="Phobius"/>
    </source>
</evidence>
<keyword evidence="3" id="KW-1185">Reference proteome</keyword>
<name>A0ABQ4QA20_9BURK</name>
<dbReference type="Proteomes" id="UP000887222">
    <property type="component" value="Unassembled WGS sequence"/>
</dbReference>
<dbReference type="EMBL" id="BPMK01000022">
    <property type="protein sequence ID" value="GIZ53912.1"/>
    <property type="molecule type" value="Genomic_DNA"/>
</dbReference>
<sequence>MKAQRYIVQVKSEAEGKLVIETPEGKEETYYLNPVRTMRLDVEKLQVHRGGSQIHLLNEDLPAPPNLSLYVLGTASLEGRSISIIGEPDNKTRRLTIAFRTLDIEGRERREDWSRKYDKPVRFTGATVGFLRSDWETGNDNEWFVECEVSPDMLDEIASAVSSKSLRRMSVGLTLSGIYADENWAPPSARTDWFLRPNREDNTVENPEMAHGEVTSINLSLADADLRPQQDQEEDAELPADDTPAVLTSAIEPNVSVSNIDALTTNIEKLRVTLKWVGGFIAFFLMILAFR</sequence>
<dbReference type="RefSeq" id="WP_220810324.1">
    <property type="nucleotide sequence ID" value="NZ_BPMK01000022.1"/>
</dbReference>
<evidence type="ECO:0000313" key="3">
    <source>
        <dbReference type="Proteomes" id="UP000887222"/>
    </source>
</evidence>
<proteinExistence type="predicted"/>
<keyword evidence="1" id="KW-0812">Transmembrane</keyword>
<keyword evidence="1" id="KW-1133">Transmembrane helix</keyword>
<evidence type="ECO:0000313" key="2">
    <source>
        <dbReference type="EMBL" id="GIZ53912.1"/>
    </source>
</evidence>
<accession>A0ABQ4QA20</accession>
<keyword evidence="1" id="KW-0472">Membrane</keyword>
<protein>
    <submittedName>
        <fullName evidence="2">Uncharacterized protein</fullName>
    </submittedName>
</protein>
<reference evidence="2 3" key="1">
    <citation type="journal article" date="2022" name="Int. J. Syst. Evol. Microbiol.">
        <title>Noviherbaspirillum aridicola sp. nov., isolated from an arid soil in Pakistan.</title>
        <authorList>
            <person name="Khan I.U."/>
            <person name="Saqib M."/>
            <person name="Amin A."/>
            <person name="Hussain F."/>
            <person name="Li L."/>
            <person name="Liu Y.H."/>
            <person name="Fang B.Z."/>
            <person name="Ahmed I."/>
            <person name="Li W.J."/>
        </authorList>
    </citation>
    <scope>NUCLEOTIDE SEQUENCE [LARGE SCALE GENOMIC DNA]</scope>
    <source>
        <strain evidence="2 3">NCCP-691</strain>
    </source>
</reference>
<organism evidence="2 3">
    <name type="scientific">Noviherbaspirillum aridicola</name>
    <dbReference type="NCBI Taxonomy" id="2849687"/>
    <lineage>
        <taxon>Bacteria</taxon>
        <taxon>Pseudomonadati</taxon>
        <taxon>Pseudomonadota</taxon>
        <taxon>Betaproteobacteria</taxon>
        <taxon>Burkholderiales</taxon>
        <taxon>Oxalobacteraceae</taxon>
        <taxon>Noviherbaspirillum</taxon>
    </lineage>
</organism>